<comment type="pathway">
    <text evidence="1">Amino-acid degradation; L-proline degradation into L-glutamate; L-glutamate from L-proline: step 2/2.</text>
</comment>
<dbReference type="InterPro" id="IPR029041">
    <property type="entry name" value="FAD-linked_oxidoreductase-like"/>
</dbReference>
<dbReference type="EMBL" id="CP011545">
    <property type="protein sequence ID" value="AKK09831.1"/>
    <property type="molecule type" value="Genomic_DNA"/>
</dbReference>
<evidence type="ECO:0000256" key="6">
    <source>
        <dbReference type="PIRSR" id="PIRSR000197-1"/>
    </source>
</evidence>
<evidence type="ECO:0000256" key="1">
    <source>
        <dbReference type="ARBA" id="ARBA00004786"/>
    </source>
</evidence>
<dbReference type="PATRIC" id="fig|136857.5.peg.2394"/>
<dbReference type="Gene3D" id="3.20.20.220">
    <property type="match status" value="1"/>
</dbReference>
<dbReference type="InterPro" id="IPR016162">
    <property type="entry name" value="Ald_DH_N"/>
</dbReference>
<dbReference type="PANTHER" id="PTHR42862:SF1">
    <property type="entry name" value="DELTA-1-PYRROLINE-5-CARBOXYLATE DEHYDROGENASE 2, ISOFORM A-RELATED"/>
    <property type="match status" value="1"/>
</dbReference>
<dbReference type="AlphaFoldDB" id="A0A0G3H8W9"/>
<evidence type="ECO:0000256" key="4">
    <source>
        <dbReference type="ARBA" id="ARBA00023027"/>
    </source>
</evidence>
<dbReference type="STRING" id="136857.CTEST_12120"/>
<feature type="active site" evidence="6">
    <location>
        <position position="744"/>
    </location>
</feature>
<evidence type="ECO:0000256" key="9">
    <source>
        <dbReference type="SAM" id="MobiDB-lite"/>
    </source>
</evidence>
<evidence type="ECO:0000313" key="13">
    <source>
        <dbReference type="Proteomes" id="UP000035540"/>
    </source>
</evidence>
<evidence type="ECO:0000256" key="8">
    <source>
        <dbReference type="RuleBase" id="RU003345"/>
    </source>
</evidence>
<reference evidence="12 13" key="1">
    <citation type="journal article" date="2015" name="Genome Announc.">
        <title>Complete Genome Sequence of the Type Strain Corynebacterium testudinoris DSM 44614, Recovered from Necrotic Lesions in the Mouth of a Tortoise.</title>
        <authorList>
            <person name="Ruckert C."/>
            <person name="Kriete M."/>
            <person name="Jaenicke S."/>
            <person name="Winkler A."/>
            <person name="Tauch A."/>
        </authorList>
    </citation>
    <scope>NUCLEOTIDE SEQUENCE [LARGE SCALE GENOMIC DNA]</scope>
    <source>
        <strain evidence="12 13">DSM 44614</strain>
    </source>
</reference>
<dbReference type="GO" id="GO:0003842">
    <property type="term" value="F:L-glutamate gamma-semialdehyde dehydrogenase activity"/>
    <property type="evidence" value="ECO:0007669"/>
    <property type="project" value="UniProtKB-EC"/>
</dbReference>
<dbReference type="GO" id="GO:0004657">
    <property type="term" value="F:proline dehydrogenase activity"/>
    <property type="evidence" value="ECO:0007669"/>
    <property type="project" value="InterPro"/>
</dbReference>
<dbReference type="InterPro" id="IPR025703">
    <property type="entry name" value="Bifunct_PutA"/>
</dbReference>
<dbReference type="InterPro" id="IPR016160">
    <property type="entry name" value="Ald_DH_CS_CYS"/>
</dbReference>
<feature type="domain" description="Aldehyde dehydrogenase" evidence="10">
    <location>
        <begin position="510"/>
        <end position="925"/>
    </location>
</feature>
<evidence type="ECO:0000259" key="11">
    <source>
        <dbReference type="Pfam" id="PF01619"/>
    </source>
</evidence>
<dbReference type="Pfam" id="PF00171">
    <property type="entry name" value="Aldedh"/>
    <property type="match status" value="1"/>
</dbReference>
<dbReference type="KEGG" id="cted:CTEST_12120"/>
<feature type="region of interest" description="Disordered" evidence="9">
    <location>
        <begin position="450"/>
        <end position="481"/>
    </location>
</feature>
<name>A0A0G3H8W9_9CORY</name>
<feature type="domain" description="Proline dehydrogenase" evidence="11">
    <location>
        <begin position="137"/>
        <end position="424"/>
    </location>
</feature>
<dbReference type="Gene3D" id="3.40.605.10">
    <property type="entry name" value="Aldehyde Dehydrogenase, Chain A, domain 1"/>
    <property type="match status" value="1"/>
</dbReference>
<dbReference type="Pfam" id="PF01619">
    <property type="entry name" value="Pro_dh"/>
    <property type="match status" value="1"/>
</dbReference>
<dbReference type="PIRSF" id="PIRSF000197">
    <property type="entry name" value="Bifunct_PutA"/>
    <property type="match status" value="1"/>
</dbReference>
<comment type="catalytic activity">
    <reaction evidence="5">
        <text>L-glutamate 5-semialdehyde + NAD(+) + H2O = L-glutamate + NADH + 2 H(+)</text>
        <dbReference type="Rhea" id="RHEA:30235"/>
        <dbReference type="ChEBI" id="CHEBI:15377"/>
        <dbReference type="ChEBI" id="CHEBI:15378"/>
        <dbReference type="ChEBI" id="CHEBI:29985"/>
        <dbReference type="ChEBI" id="CHEBI:57540"/>
        <dbReference type="ChEBI" id="CHEBI:57945"/>
        <dbReference type="ChEBI" id="CHEBI:58066"/>
        <dbReference type="EC" id="1.2.1.88"/>
    </reaction>
</comment>
<keyword evidence="4" id="KW-0520">NAD</keyword>
<evidence type="ECO:0000256" key="3">
    <source>
        <dbReference type="ARBA" id="ARBA00023002"/>
    </source>
</evidence>
<feature type="compositionally biased region" description="Basic and acidic residues" evidence="9">
    <location>
        <begin position="450"/>
        <end position="468"/>
    </location>
</feature>
<dbReference type="RefSeq" id="WP_047253931.1">
    <property type="nucleotide sequence ID" value="NZ_CP011545.1"/>
</dbReference>
<comment type="similarity">
    <text evidence="8">Belongs to the aldehyde dehydrogenase family.</text>
</comment>
<keyword evidence="3 8" id="KW-0560">Oxidoreductase</keyword>
<evidence type="ECO:0000256" key="7">
    <source>
        <dbReference type="PROSITE-ProRule" id="PRU10007"/>
    </source>
</evidence>
<feature type="active site" evidence="6 7">
    <location>
        <position position="710"/>
    </location>
</feature>
<dbReference type="PROSITE" id="PS00070">
    <property type="entry name" value="ALDEHYDE_DEHYDR_CYS"/>
    <property type="match status" value="1"/>
</dbReference>
<dbReference type="PROSITE" id="PS00687">
    <property type="entry name" value="ALDEHYDE_DEHYDR_GLU"/>
    <property type="match status" value="1"/>
</dbReference>
<dbReference type="EC" id="1.2.1.88" evidence="2"/>
<protein>
    <recommendedName>
        <fullName evidence="2">L-glutamate gamma-semialdehyde dehydrogenase</fullName>
        <ecNumber evidence="2">1.2.1.88</ecNumber>
    </recommendedName>
</protein>
<evidence type="ECO:0000259" key="10">
    <source>
        <dbReference type="Pfam" id="PF00171"/>
    </source>
</evidence>
<dbReference type="InterPro" id="IPR015590">
    <property type="entry name" value="Aldehyde_DH_dom"/>
</dbReference>
<dbReference type="InterPro" id="IPR016163">
    <property type="entry name" value="Ald_DH_C"/>
</dbReference>
<dbReference type="InterPro" id="IPR016161">
    <property type="entry name" value="Ald_DH/histidinol_DH"/>
</dbReference>
<evidence type="ECO:0000256" key="2">
    <source>
        <dbReference type="ARBA" id="ARBA00012884"/>
    </source>
</evidence>
<keyword evidence="13" id="KW-1185">Reference proteome</keyword>
<dbReference type="SUPFAM" id="SSF53720">
    <property type="entry name" value="ALDH-like"/>
    <property type="match status" value="1"/>
</dbReference>
<dbReference type="Proteomes" id="UP000035540">
    <property type="component" value="Chromosome"/>
</dbReference>
<dbReference type="SUPFAM" id="SSF51730">
    <property type="entry name" value="FAD-linked oxidoreductase"/>
    <property type="match status" value="1"/>
</dbReference>
<sequence>MSHPQPTLESVMPAAIDRARAWLDASAPGAAGTSKSAAKGTRELAELVRDPKGVAFTMQFVDRVARPEDNATAANALAQMPEGPKFLGPLNKSALQLGGKLGTLFPQIVMPVARMRLRQMVGHLVLDADGKALNKLLDKSAKDDTQLNLNLLGEAVLGHDEAERRAERTLALISNPRVTYVSVKASSLCAQLNPWDLEGSLLRLKDQLRPMYQAAKYNGVFINLDMEEYKDLRLTIRLFTELLSEEEFTHLEAGIVLQAYLPDSFEALQELAAFAAERVSNGGAPIKIRLVKGANLSMEKVESEVHGWPQAPYATKHDVDANYLRLVDWILTPEHAANVRIGIASHNLFTVAAAWELAVARGVEKQVDAEMLQGMSPEQSRLVREAIGRMILYTPVVHAEDFDVAVSYLVRRLEENAEEQNFLHSLFAPGTTPMDRQEEAFKRAVEDRWEVSDRPRRSQDRRVEDAKQAPDTGRFINEPDTDPALRASREWALAALAAEPVTIEQEEITDPALVDAAVATARQLSERWAQKSGAERATVLDTIANELAKARGEFITVMAHEAGKTVDQSDPEISEAIDFATYYGQSARLLDEARSEFTPHAVTVVVPPWNFPVAIPCGGVTSALAAGSAVILSPAPEVVDCAQVLVNAIHRGLDAHGIDRDLVQLLRTDEADAGQRLISHEDVDHIILTGASETAKLFRSWRPEMDISAETSGKNAIIVTPAADPDLAVADIYRSAFGHSGQKCSASSLVILVGAAGQSRRLREQLIDAVSTLRVGPGTDITTTMNGLISPPGEKLQRGLTQLDEGESWLLKPRQLDEEGRFWTPGIRDNVAPGSWFHTHECFGPVLGIMHASTLEEAIEWQNSTGFGLTGGIHSLDPEEVDLWTDRVEVGNAYINRGITGAIVQRQSFGGWKDSVIGAGAKAGGPNYVAQQGVWSDGSLDIAQVQLPSTAADFLRRAAELLSDEDLRWLTTAAELDELAWREEFGATHDLTALRSEANIFRYRPLLDPLRIRVGDNAALRDVLRLQLAALRTGTAVDISARESVARELSQAGIHARAISNDAFAAELTGLTGARVRALGDVSDDLYSAAAESGSVILDAPVIADGRRELLPFLLEQAISQTMHRFGVLGTKKVSLAE</sequence>
<reference evidence="13" key="2">
    <citation type="submission" date="2015-05" db="EMBL/GenBank/DDBJ databases">
        <title>Complete genome sequence of Corynebacterium testudinoris DSM 44614, recovered from necrotic lesions in the mouth of a tortoise.</title>
        <authorList>
            <person name="Ruckert C."/>
            <person name="Albersmeier A."/>
            <person name="Winkler A."/>
            <person name="Tauch A."/>
        </authorList>
    </citation>
    <scope>NUCLEOTIDE SEQUENCE [LARGE SCALE GENOMIC DNA]</scope>
    <source>
        <strain evidence="13">DSM 44614</strain>
    </source>
</reference>
<dbReference type="PANTHER" id="PTHR42862">
    <property type="entry name" value="DELTA-1-PYRROLINE-5-CARBOXYLATE DEHYDROGENASE 1, ISOFORM A-RELATED"/>
    <property type="match status" value="1"/>
</dbReference>
<dbReference type="OrthoDB" id="9812625at2"/>
<dbReference type="InterPro" id="IPR002872">
    <property type="entry name" value="Proline_DH_dom"/>
</dbReference>
<proteinExistence type="inferred from homology"/>
<evidence type="ECO:0000313" key="12">
    <source>
        <dbReference type="EMBL" id="AKK09831.1"/>
    </source>
</evidence>
<dbReference type="GO" id="GO:0003700">
    <property type="term" value="F:DNA-binding transcription factor activity"/>
    <property type="evidence" value="ECO:0007669"/>
    <property type="project" value="InterPro"/>
</dbReference>
<dbReference type="GO" id="GO:0009898">
    <property type="term" value="C:cytoplasmic side of plasma membrane"/>
    <property type="evidence" value="ECO:0007669"/>
    <property type="project" value="TreeGrafter"/>
</dbReference>
<dbReference type="GO" id="GO:0010133">
    <property type="term" value="P:L-proline catabolic process to L-glutamate"/>
    <property type="evidence" value="ECO:0007669"/>
    <property type="project" value="InterPro"/>
</dbReference>
<dbReference type="Gene3D" id="3.40.309.10">
    <property type="entry name" value="Aldehyde Dehydrogenase, Chain A, domain 2"/>
    <property type="match status" value="1"/>
</dbReference>
<accession>A0A0G3H8W9</accession>
<dbReference type="InterPro" id="IPR029510">
    <property type="entry name" value="Ald_DH_CS_GLU"/>
</dbReference>
<evidence type="ECO:0000256" key="5">
    <source>
        <dbReference type="ARBA" id="ARBA00048142"/>
    </source>
</evidence>
<organism evidence="12 13">
    <name type="scientific">Corynebacterium testudinoris</name>
    <dbReference type="NCBI Taxonomy" id="136857"/>
    <lineage>
        <taxon>Bacteria</taxon>
        <taxon>Bacillati</taxon>
        <taxon>Actinomycetota</taxon>
        <taxon>Actinomycetes</taxon>
        <taxon>Mycobacteriales</taxon>
        <taxon>Corynebacteriaceae</taxon>
        <taxon>Corynebacterium</taxon>
    </lineage>
</organism>
<gene>
    <name evidence="12" type="ORF">CTEST_12120</name>
</gene>
<dbReference type="InterPro" id="IPR050485">
    <property type="entry name" value="Proline_metab_enzyme"/>
</dbReference>